<keyword evidence="6" id="KW-0007">Acetylation</keyword>
<evidence type="ECO:0000256" key="6">
    <source>
        <dbReference type="HAMAP-Rule" id="MF_00313"/>
    </source>
</evidence>
<evidence type="ECO:0000256" key="4">
    <source>
        <dbReference type="ARBA" id="ARBA00022801"/>
    </source>
</evidence>
<dbReference type="RefSeq" id="WP_154440837.1">
    <property type="nucleotide sequence ID" value="NZ_JAHLPJ010000001.1"/>
</dbReference>
<feature type="binding site" evidence="6">
    <location>
        <position position="257"/>
    </location>
    <ligand>
        <name>substrate</name>
    </ligand>
</feature>
<feature type="binding site" evidence="6">
    <location>
        <position position="188"/>
    </location>
    <ligand>
        <name>substrate</name>
    </ligand>
</feature>
<reference evidence="7 8" key="1">
    <citation type="submission" date="2019-09" db="EMBL/GenBank/DDBJ databases">
        <title>In-depth cultivation of the pig gut microbiome towards novel bacterial diversity and tailored functional studies.</title>
        <authorList>
            <person name="Wylensek D."/>
            <person name="Hitch T.C.A."/>
            <person name="Clavel T."/>
        </authorList>
    </citation>
    <scope>NUCLEOTIDE SEQUENCE [LARGE SCALE GENOMIC DNA]</scope>
    <source>
        <strain evidence="7 8">WCA3-693-APC-4?</strain>
    </source>
</reference>
<protein>
    <recommendedName>
        <fullName evidence="3 6">Glutaminase</fullName>
        <ecNumber evidence="3 6">3.5.1.2</ecNumber>
    </recommendedName>
</protein>
<comment type="similarity">
    <text evidence="1 6">Belongs to the glutaminase family.</text>
</comment>
<evidence type="ECO:0000256" key="2">
    <source>
        <dbReference type="ARBA" id="ARBA00011881"/>
    </source>
</evidence>
<name>A0A6N7Y117_9FIRM</name>
<feature type="binding site" evidence="6">
    <location>
        <position position="164"/>
    </location>
    <ligand>
        <name>substrate</name>
    </ligand>
</feature>
<dbReference type="Pfam" id="PF04960">
    <property type="entry name" value="Glutaminase"/>
    <property type="match status" value="1"/>
</dbReference>
<dbReference type="EMBL" id="VUNQ01000026">
    <property type="protein sequence ID" value="MSU02188.1"/>
    <property type="molecule type" value="Genomic_DNA"/>
</dbReference>
<comment type="catalytic activity">
    <reaction evidence="5 6">
        <text>L-glutamine + H2O = L-glutamate + NH4(+)</text>
        <dbReference type="Rhea" id="RHEA:15889"/>
        <dbReference type="ChEBI" id="CHEBI:15377"/>
        <dbReference type="ChEBI" id="CHEBI:28938"/>
        <dbReference type="ChEBI" id="CHEBI:29985"/>
        <dbReference type="ChEBI" id="CHEBI:58359"/>
        <dbReference type="EC" id="3.5.1.2"/>
    </reaction>
</comment>
<dbReference type="NCBIfam" id="TIGR03814">
    <property type="entry name" value="Gln_ase"/>
    <property type="match status" value="1"/>
</dbReference>
<dbReference type="InterPro" id="IPR012338">
    <property type="entry name" value="Beta-lactam/transpept-like"/>
</dbReference>
<dbReference type="HAMAP" id="MF_00313">
    <property type="entry name" value="Glutaminase"/>
    <property type="match status" value="1"/>
</dbReference>
<keyword evidence="8" id="KW-1185">Reference proteome</keyword>
<dbReference type="GO" id="GO:0004359">
    <property type="term" value="F:glutaminase activity"/>
    <property type="evidence" value="ECO:0007669"/>
    <property type="project" value="UniProtKB-UniRule"/>
</dbReference>
<feature type="binding site" evidence="6">
    <location>
        <position position="239"/>
    </location>
    <ligand>
        <name>substrate</name>
    </ligand>
</feature>
<evidence type="ECO:0000256" key="5">
    <source>
        <dbReference type="ARBA" id="ARBA00049534"/>
    </source>
</evidence>
<comment type="subunit">
    <text evidence="2 6">Homotetramer.</text>
</comment>
<feature type="binding site" evidence="6">
    <location>
        <position position="157"/>
    </location>
    <ligand>
        <name>substrate</name>
    </ligand>
</feature>
<feature type="binding site" evidence="6">
    <location>
        <position position="61"/>
    </location>
    <ligand>
        <name>substrate</name>
    </ligand>
</feature>
<feature type="binding site" evidence="6">
    <location>
        <position position="113"/>
    </location>
    <ligand>
        <name>substrate</name>
    </ligand>
</feature>
<organism evidence="7 8">
    <name type="scientific">Tissierella pigra</name>
    <dbReference type="NCBI Taxonomy" id="2607614"/>
    <lineage>
        <taxon>Bacteria</taxon>
        <taxon>Bacillati</taxon>
        <taxon>Bacillota</taxon>
        <taxon>Tissierellia</taxon>
        <taxon>Tissierellales</taxon>
        <taxon>Tissierellaceae</taxon>
        <taxon>Tissierella</taxon>
    </lineage>
</organism>
<sequence length="303" mass="33416">MEKILNKIIDNNRYLIKEGAVADYIPALLKANPNHIGICVMDVDGNIYKAGDYTEKFTIQSISKVMSLMLALIDNGEDQVFKKIDYEPTEEPFNTLFKLDFPHTIKPSNPMINSGAIVTTSLIKGEGEERFNRLLTLIRTVTENPNISYNEEVYLSEKETGNKNRAMAYLMKSRGFIEGDVEDILDTYFKQCSIEVTAVDIARIGLFIANRCKLSKGDRICDNKTASILTAIMATCGMYNFSGEYASTVGIPSKSGVGGGILGTIPYKMGIGVFSPALDQYGNSIAGYGIMADLSKELNLNIF</sequence>
<dbReference type="InterPro" id="IPR015868">
    <property type="entry name" value="Glutaminase"/>
</dbReference>
<accession>A0A6N7Y117</accession>
<evidence type="ECO:0000313" key="7">
    <source>
        <dbReference type="EMBL" id="MSU02188.1"/>
    </source>
</evidence>
<gene>
    <name evidence="6 7" type="primary">glsA</name>
    <name evidence="7" type="ORF">FYJ83_11965</name>
</gene>
<dbReference type="PANTHER" id="PTHR12544">
    <property type="entry name" value="GLUTAMINASE"/>
    <property type="match status" value="1"/>
</dbReference>
<comment type="caution">
    <text evidence="7">The sequence shown here is derived from an EMBL/GenBank/DDBJ whole genome shotgun (WGS) entry which is preliminary data.</text>
</comment>
<dbReference type="GO" id="GO:0006537">
    <property type="term" value="P:glutamate biosynthetic process"/>
    <property type="evidence" value="ECO:0007669"/>
    <property type="project" value="TreeGrafter"/>
</dbReference>
<keyword evidence="4 6" id="KW-0378">Hydrolase</keyword>
<dbReference type="PANTHER" id="PTHR12544:SF29">
    <property type="entry name" value="GLUTAMINASE"/>
    <property type="match status" value="1"/>
</dbReference>
<dbReference type="FunFam" id="3.40.710.10:FF:000005">
    <property type="entry name" value="Glutaminase"/>
    <property type="match status" value="1"/>
</dbReference>
<dbReference type="GO" id="GO:0006543">
    <property type="term" value="P:L-glutamine catabolic process"/>
    <property type="evidence" value="ECO:0007669"/>
    <property type="project" value="TreeGrafter"/>
</dbReference>
<dbReference type="EC" id="3.5.1.2" evidence="3 6"/>
<dbReference type="AlphaFoldDB" id="A0A6N7Y117"/>
<dbReference type="Gene3D" id="3.40.710.10">
    <property type="entry name" value="DD-peptidase/beta-lactamase superfamily"/>
    <property type="match status" value="1"/>
</dbReference>
<evidence type="ECO:0000256" key="3">
    <source>
        <dbReference type="ARBA" id="ARBA00012918"/>
    </source>
</evidence>
<evidence type="ECO:0000256" key="1">
    <source>
        <dbReference type="ARBA" id="ARBA00011076"/>
    </source>
</evidence>
<dbReference type="Proteomes" id="UP000469523">
    <property type="component" value="Unassembled WGS sequence"/>
</dbReference>
<evidence type="ECO:0000313" key="8">
    <source>
        <dbReference type="Proteomes" id="UP000469523"/>
    </source>
</evidence>
<proteinExistence type="inferred from homology"/>
<dbReference type="SUPFAM" id="SSF56601">
    <property type="entry name" value="beta-lactamase/transpeptidase-like"/>
    <property type="match status" value="1"/>
</dbReference>